<comment type="caution">
    <text evidence="2">The sequence shown here is derived from an EMBL/GenBank/DDBJ whole genome shotgun (WGS) entry which is preliminary data.</text>
</comment>
<sequence length="157" mass="18337">MKIELEYSFKSVTAADIEAFENKYNIFLPIDYKEFLIFHNGGKTGEKSMFKTNDPTKEGKITSYIMLFFPLSDESATNLEEKYQLYNKGNIIPKNFFPIGEDPCENLICMSIEGKDVGSIYHCEMDYFDYLKEKKELEQNHIRLVSKSFLEFIKSLT</sequence>
<name>A0ABT4X6R0_9BACI</name>
<dbReference type="EMBL" id="JAQKAB010000008">
    <property type="protein sequence ID" value="MDA7027419.1"/>
    <property type="molecule type" value="Genomic_DNA"/>
</dbReference>
<evidence type="ECO:0000313" key="2">
    <source>
        <dbReference type="EMBL" id="MDA7027419.1"/>
    </source>
</evidence>
<protein>
    <submittedName>
        <fullName evidence="2">SMI1/KNR4 family protein</fullName>
    </submittedName>
</protein>
<dbReference type="Proteomes" id="UP001211894">
    <property type="component" value="Unassembled WGS sequence"/>
</dbReference>
<dbReference type="SMART" id="SM00860">
    <property type="entry name" value="SMI1_KNR4"/>
    <property type="match status" value="1"/>
</dbReference>
<gene>
    <name evidence="2" type="ORF">PJ311_12565</name>
</gene>
<feature type="domain" description="Knr4/Smi1-like" evidence="1">
    <location>
        <begin position="11"/>
        <end position="155"/>
    </location>
</feature>
<dbReference type="SUPFAM" id="SSF160631">
    <property type="entry name" value="SMI1/KNR4-like"/>
    <property type="match status" value="1"/>
</dbReference>
<dbReference type="InterPro" id="IPR037883">
    <property type="entry name" value="Knr4/Smi1-like_sf"/>
</dbReference>
<dbReference type="InterPro" id="IPR018958">
    <property type="entry name" value="Knr4/Smi1-like_dom"/>
</dbReference>
<dbReference type="Gene3D" id="3.40.1580.10">
    <property type="entry name" value="SMI1/KNR4-like"/>
    <property type="match status" value="1"/>
</dbReference>
<accession>A0ABT4X6R0</accession>
<dbReference type="Pfam" id="PF09346">
    <property type="entry name" value="SMI1_KNR4"/>
    <property type="match status" value="1"/>
</dbReference>
<proteinExistence type="predicted"/>
<evidence type="ECO:0000259" key="1">
    <source>
        <dbReference type="SMART" id="SM00860"/>
    </source>
</evidence>
<reference evidence="2 3" key="1">
    <citation type="submission" date="2023-01" db="EMBL/GenBank/DDBJ databases">
        <title>Bacillus changyiensis sp. nov., isolated from a coastal deposit.</title>
        <authorList>
            <person name="Xiao G."/>
            <person name="Lai Q."/>
            <person name="Hu Z."/>
            <person name="Shao Z."/>
        </authorList>
    </citation>
    <scope>NUCLEOTIDE SEQUENCE [LARGE SCALE GENOMIC DNA]</scope>
    <source>
        <strain evidence="2 3">CLL-7-23</strain>
    </source>
</reference>
<organism evidence="2 3">
    <name type="scientific">Bacillus changyiensis</name>
    <dbReference type="NCBI Taxonomy" id="3004103"/>
    <lineage>
        <taxon>Bacteria</taxon>
        <taxon>Bacillati</taxon>
        <taxon>Bacillota</taxon>
        <taxon>Bacilli</taxon>
        <taxon>Bacillales</taxon>
        <taxon>Bacillaceae</taxon>
        <taxon>Bacillus</taxon>
    </lineage>
</organism>
<keyword evidence="3" id="KW-1185">Reference proteome</keyword>
<dbReference type="RefSeq" id="WP_271341259.1">
    <property type="nucleotide sequence ID" value="NZ_JAQKAB010000008.1"/>
</dbReference>
<evidence type="ECO:0000313" key="3">
    <source>
        <dbReference type="Proteomes" id="UP001211894"/>
    </source>
</evidence>